<dbReference type="GO" id="GO:0008270">
    <property type="term" value="F:zinc ion binding"/>
    <property type="evidence" value="ECO:0007669"/>
    <property type="project" value="UniProtKB-KW"/>
</dbReference>
<dbReference type="AlphaFoldDB" id="A0A2U9BDS0"/>
<dbReference type="InterPro" id="IPR002653">
    <property type="entry name" value="Znf_A20"/>
</dbReference>
<keyword evidence="3" id="KW-0862">Zinc</keyword>
<dbReference type="EMBL" id="CP026247">
    <property type="protein sequence ID" value="AWP02115.1"/>
    <property type="molecule type" value="Genomic_DNA"/>
</dbReference>
<dbReference type="SMART" id="SM00259">
    <property type="entry name" value="ZnF_A20"/>
    <property type="match status" value="1"/>
</dbReference>
<dbReference type="SUPFAM" id="SSF57716">
    <property type="entry name" value="Glucocorticoid receptor-like (DNA-binding domain)"/>
    <property type="match status" value="1"/>
</dbReference>
<proteinExistence type="predicted"/>
<keyword evidence="2" id="KW-0863">Zinc-finger</keyword>
<keyword evidence="6" id="KW-1185">Reference proteome</keyword>
<evidence type="ECO:0000259" key="4">
    <source>
        <dbReference type="PROSITE" id="PS51036"/>
    </source>
</evidence>
<dbReference type="Pfam" id="PF01754">
    <property type="entry name" value="zf-A20"/>
    <property type="match status" value="1"/>
</dbReference>
<evidence type="ECO:0000256" key="3">
    <source>
        <dbReference type="ARBA" id="ARBA00022833"/>
    </source>
</evidence>
<protein>
    <submittedName>
        <fullName evidence="5">Putative AN1-type zinc finger protein 6</fullName>
    </submittedName>
</protein>
<dbReference type="Gene3D" id="1.20.5.4770">
    <property type="match status" value="1"/>
</dbReference>
<organism evidence="5 6">
    <name type="scientific">Scophthalmus maximus</name>
    <name type="common">Turbot</name>
    <name type="synonym">Psetta maxima</name>
    <dbReference type="NCBI Taxonomy" id="52904"/>
    <lineage>
        <taxon>Eukaryota</taxon>
        <taxon>Metazoa</taxon>
        <taxon>Chordata</taxon>
        <taxon>Craniata</taxon>
        <taxon>Vertebrata</taxon>
        <taxon>Euteleostomi</taxon>
        <taxon>Actinopterygii</taxon>
        <taxon>Neopterygii</taxon>
        <taxon>Teleostei</taxon>
        <taxon>Neoteleostei</taxon>
        <taxon>Acanthomorphata</taxon>
        <taxon>Carangaria</taxon>
        <taxon>Pleuronectiformes</taxon>
        <taxon>Pleuronectoidei</taxon>
        <taxon>Scophthalmidae</taxon>
        <taxon>Scophthalmus</taxon>
    </lineage>
</organism>
<dbReference type="PROSITE" id="PS51036">
    <property type="entry name" value="ZF_A20"/>
    <property type="match status" value="1"/>
</dbReference>
<feature type="domain" description="A20-type" evidence="4">
    <location>
        <begin position="14"/>
        <end position="48"/>
    </location>
</feature>
<reference evidence="5 6" key="1">
    <citation type="submission" date="2017-12" db="EMBL/GenBank/DDBJ databases">
        <title>Integrating genomic resources of turbot (Scophthalmus maximus) in depth evaluation of genetic and physical mapping variation across individuals.</title>
        <authorList>
            <person name="Martinez P."/>
        </authorList>
    </citation>
    <scope>NUCLEOTIDE SEQUENCE [LARGE SCALE GENOMIC DNA]</scope>
</reference>
<evidence type="ECO:0000256" key="1">
    <source>
        <dbReference type="ARBA" id="ARBA00022723"/>
    </source>
</evidence>
<accession>A0A2U9BDS0</accession>
<evidence type="ECO:0000313" key="6">
    <source>
        <dbReference type="Proteomes" id="UP000246464"/>
    </source>
</evidence>
<dbReference type="FunFam" id="1.20.5.4770:FF:000001">
    <property type="entry name" value="Zinc finger AN1-type containing 6"/>
    <property type="match status" value="1"/>
</dbReference>
<evidence type="ECO:0000256" key="2">
    <source>
        <dbReference type="ARBA" id="ARBA00022771"/>
    </source>
</evidence>
<gene>
    <name evidence="5" type="ORF">SMAX5B_021213</name>
</gene>
<name>A0A2U9BDS0_SCOMX</name>
<sequence>MEVLKEMAQETNQSQAPLLCSTDCGFYSSPRNNGMCSVCYKYFLQRQNSSVRPLLTAALEGLP</sequence>
<dbReference type="Proteomes" id="UP000246464">
    <property type="component" value="Chromosome 5"/>
</dbReference>
<dbReference type="GO" id="GO:0003677">
    <property type="term" value="F:DNA binding"/>
    <property type="evidence" value="ECO:0007669"/>
    <property type="project" value="InterPro"/>
</dbReference>
<keyword evidence="1" id="KW-0479">Metal-binding</keyword>
<evidence type="ECO:0000313" key="5">
    <source>
        <dbReference type="EMBL" id="AWP02115.1"/>
    </source>
</evidence>